<dbReference type="Gene3D" id="2.170.130.10">
    <property type="entry name" value="TonB-dependent receptor, plug domain"/>
    <property type="match status" value="1"/>
</dbReference>
<evidence type="ECO:0000256" key="8">
    <source>
        <dbReference type="PROSITE-ProRule" id="PRU01360"/>
    </source>
</evidence>
<dbReference type="Gene3D" id="2.40.170.20">
    <property type="entry name" value="TonB-dependent receptor, beta-barrel domain"/>
    <property type="match status" value="1"/>
</dbReference>
<gene>
    <name evidence="13" type="ORF">SAMN05216261_0886</name>
</gene>
<keyword evidence="4 8" id="KW-0812">Transmembrane</keyword>
<dbReference type="SUPFAM" id="SSF49464">
    <property type="entry name" value="Carboxypeptidase regulatory domain-like"/>
    <property type="match status" value="1"/>
</dbReference>
<evidence type="ECO:0000313" key="14">
    <source>
        <dbReference type="Proteomes" id="UP000184396"/>
    </source>
</evidence>
<dbReference type="InterPro" id="IPR037066">
    <property type="entry name" value="Plug_dom_sf"/>
</dbReference>
<dbReference type="GO" id="GO:0015344">
    <property type="term" value="F:siderophore uptake transmembrane transporter activity"/>
    <property type="evidence" value="ECO:0007669"/>
    <property type="project" value="TreeGrafter"/>
</dbReference>
<comment type="similarity">
    <text evidence="8 9">Belongs to the TonB-dependent receptor family.</text>
</comment>
<dbReference type="PROSITE" id="PS52016">
    <property type="entry name" value="TONB_DEPENDENT_REC_3"/>
    <property type="match status" value="1"/>
</dbReference>
<dbReference type="Pfam" id="PF13715">
    <property type="entry name" value="CarbopepD_reg_2"/>
    <property type="match status" value="1"/>
</dbReference>
<keyword evidence="13" id="KW-0675">Receptor</keyword>
<evidence type="ECO:0000256" key="1">
    <source>
        <dbReference type="ARBA" id="ARBA00004571"/>
    </source>
</evidence>
<dbReference type="InterPro" id="IPR039426">
    <property type="entry name" value="TonB-dep_rcpt-like"/>
</dbReference>
<name>A0A1M6BSI2_9FLAO</name>
<evidence type="ECO:0000256" key="4">
    <source>
        <dbReference type="ARBA" id="ARBA00022692"/>
    </source>
</evidence>
<dbReference type="PANTHER" id="PTHR30069">
    <property type="entry name" value="TONB-DEPENDENT OUTER MEMBRANE RECEPTOR"/>
    <property type="match status" value="1"/>
</dbReference>
<feature type="domain" description="TonB-dependent receptor-like beta-barrel" evidence="11">
    <location>
        <begin position="307"/>
        <end position="701"/>
    </location>
</feature>
<feature type="signal peptide" evidence="10">
    <location>
        <begin position="1"/>
        <end position="20"/>
    </location>
</feature>
<dbReference type="STRING" id="1178825.SAMN05216261_0886"/>
<feature type="domain" description="TonB-dependent receptor plug" evidence="12">
    <location>
        <begin position="122"/>
        <end position="220"/>
    </location>
</feature>
<dbReference type="InterPro" id="IPR008969">
    <property type="entry name" value="CarboxyPept-like_regulatory"/>
</dbReference>
<dbReference type="Pfam" id="PF00593">
    <property type="entry name" value="TonB_dep_Rec_b-barrel"/>
    <property type="match status" value="1"/>
</dbReference>
<comment type="subcellular location">
    <subcellularLocation>
        <location evidence="1 8">Cell outer membrane</location>
        <topology evidence="1 8">Multi-pass membrane protein</topology>
    </subcellularLocation>
</comment>
<organism evidence="13 14">
    <name type="scientific">Algibacter luteus</name>
    <dbReference type="NCBI Taxonomy" id="1178825"/>
    <lineage>
        <taxon>Bacteria</taxon>
        <taxon>Pseudomonadati</taxon>
        <taxon>Bacteroidota</taxon>
        <taxon>Flavobacteriia</taxon>
        <taxon>Flavobacteriales</taxon>
        <taxon>Flavobacteriaceae</taxon>
        <taxon>Algibacter</taxon>
    </lineage>
</organism>
<keyword evidence="5 9" id="KW-0798">TonB box</keyword>
<proteinExistence type="inferred from homology"/>
<keyword evidence="3 8" id="KW-1134">Transmembrane beta strand</keyword>
<dbReference type="PANTHER" id="PTHR30069:SF36">
    <property type="entry name" value="BLL6948 PROTEIN"/>
    <property type="match status" value="1"/>
</dbReference>
<evidence type="ECO:0000259" key="11">
    <source>
        <dbReference type="Pfam" id="PF00593"/>
    </source>
</evidence>
<keyword evidence="14" id="KW-1185">Reference proteome</keyword>
<dbReference type="GO" id="GO:0009279">
    <property type="term" value="C:cell outer membrane"/>
    <property type="evidence" value="ECO:0007669"/>
    <property type="project" value="UniProtKB-SubCell"/>
</dbReference>
<dbReference type="GO" id="GO:0044718">
    <property type="term" value="P:siderophore transmembrane transport"/>
    <property type="evidence" value="ECO:0007669"/>
    <property type="project" value="TreeGrafter"/>
</dbReference>
<dbReference type="Pfam" id="PF07715">
    <property type="entry name" value="Plug"/>
    <property type="match status" value="1"/>
</dbReference>
<dbReference type="RefSeq" id="WP_019387504.1">
    <property type="nucleotide sequence ID" value="NZ_ALIH01000006.1"/>
</dbReference>
<dbReference type="Proteomes" id="UP000184396">
    <property type="component" value="Unassembled WGS sequence"/>
</dbReference>
<keyword evidence="6 8" id="KW-0472">Membrane</keyword>
<dbReference type="OrthoDB" id="99480at2"/>
<keyword evidence="10" id="KW-0732">Signal</keyword>
<evidence type="ECO:0000313" key="13">
    <source>
        <dbReference type="EMBL" id="SHI51745.1"/>
    </source>
</evidence>
<protein>
    <submittedName>
        <fullName evidence="13">Outer membrane receptor proteins, mostly Fe transport</fullName>
    </submittedName>
</protein>
<evidence type="ECO:0000256" key="10">
    <source>
        <dbReference type="SAM" id="SignalP"/>
    </source>
</evidence>
<dbReference type="InterPro" id="IPR036942">
    <property type="entry name" value="Beta-barrel_TonB_sf"/>
</dbReference>
<reference evidence="13 14" key="1">
    <citation type="submission" date="2016-11" db="EMBL/GenBank/DDBJ databases">
        <authorList>
            <person name="Jaros S."/>
            <person name="Januszkiewicz K."/>
            <person name="Wedrychowicz H."/>
        </authorList>
    </citation>
    <scope>NUCLEOTIDE SEQUENCE [LARGE SCALE GENOMIC DNA]</scope>
    <source>
        <strain evidence="13 14">CGMCC 1.12213</strain>
    </source>
</reference>
<sequence length="745" mass="83918">MFKKIITLLLFACSFGVVNAHELSGTVISDDNSKPLQGVGVYNKNTGAYTYTNVSGYFELDDISIGDVVYFYQLGYENQELLINESHLDSKVQINLSISSASLDQVLIVSKVNVLSTFLNLDLKTSPVKSSQEVLRKIPGLIIGQHAGGGKAEQIFLRGFDIDHGTDISIDVDGMPVNMVSHAHGQGYADMHFIIPETIDNIDFGKGSYYADKGNFNTAGYVDINTKKTIDNNILSLEAGQFNTLRALSMVKLIDAENSSAYLASELMLSDGVFESPQNFNRINIMGRYNFNNYKDQEFNLAISHFQSKWDASGQIPVRAVESGQISRFGAIDDTEGGNTSRSNFWVSHNKILDEHSSIKSSAYLSKYDFELFSNFTFFLEDPVNADQIRQYENRTIIGGKTVFEHSFHLEDHDAQLKYELGVGFRYDDVNDVQLSRTKNRQELLERLAYGNVDELNGFSFANLTYKKKKWTLNPGLRLDYFNFDYENLLTETYDNKSENKVLLSPKLNVIYASSPKLQLFAKTGLGYHSNDTRVVTANNGKETLPVAFGTDVGLITKPLDRLVINAALWSLFLQQEFVYVGDAGIVEPSGKTKRYGVDFGLRYQFNDWLFFNTDINYTYARSSEEPSGEDYIPLAPDLTSSGGLNIKNLKNFSGGLSYRYIKDRPANEDNSIVAEGYFITDLNLNYTHKNWTFGLIVENLFDSEWNETQFATESRLFNEPDSVEEIHFTPGTPFFLRGKISVNF</sequence>
<evidence type="ECO:0000256" key="5">
    <source>
        <dbReference type="ARBA" id="ARBA00023077"/>
    </source>
</evidence>
<evidence type="ECO:0000256" key="7">
    <source>
        <dbReference type="ARBA" id="ARBA00023237"/>
    </source>
</evidence>
<accession>A0A1M6BSI2</accession>
<dbReference type="EMBL" id="FQYK01000002">
    <property type="protein sequence ID" value="SHI51745.1"/>
    <property type="molecule type" value="Genomic_DNA"/>
</dbReference>
<feature type="chain" id="PRO_5009916168" evidence="10">
    <location>
        <begin position="21"/>
        <end position="745"/>
    </location>
</feature>
<keyword evidence="2 8" id="KW-0813">Transport</keyword>
<keyword evidence="7 8" id="KW-0998">Cell outer membrane</keyword>
<dbReference type="InterPro" id="IPR000531">
    <property type="entry name" value="Beta-barrel_TonB"/>
</dbReference>
<evidence type="ECO:0000256" key="2">
    <source>
        <dbReference type="ARBA" id="ARBA00022448"/>
    </source>
</evidence>
<evidence type="ECO:0000256" key="3">
    <source>
        <dbReference type="ARBA" id="ARBA00022452"/>
    </source>
</evidence>
<evidence type="ECO:0000256" key="9">
    <source>
        <dbReference type="RuleBase" id="RU003357"/>
    </source>
</evidence>
<dbReference type="InterPro" id="IPR012910">
    <property type="entry name" value="Plug_dom"/>
</dbReference>
<dbReference type="Gene3D" id="2.60.40.1120">
    <property type="entry name" value="Carboxypeptidase-like, regulatory domain"/>
    <property type="match status" value="1"/>
</dbReference>
<dbReference type="eggNOG" id="COG4772">
    <property type="taxonomic scope" value="Bacteria"/>
</dbReference>
<dbReference type="SUPFAM" id="SSF56935">
    <property type="entry name" value="Porins"/>
    <property type="match status" value="1"/>
</dbReference>
<dbReference type="AlphaFoldDB" id="A0A1M6BSI2"/>
<evidence type="ECO:0000259" key="12">
    <source>
        <dbReference type="Pfam" id="PF07715"/>
    </source>
</evidence>
<evidence type="ECO:0000256" key="6">
    <source>
        <dbReference type="ARBA" id="ARBA00023136"/>
    </source>
</evidence>